<feature type="domain" description="Dehydrogenase E1 component" evidence="11">
    <location>
        <begin position="42"/>
        <end position="326"/>
    </location>
</feature>
<dbReference type="Proteomes" id="UP000037854">
    <property type="component" value="Unassembled WGS sequence"/>
</dbReference>
<dbReference type="NCBIfam" id="TIGR03181">
    <property type="entry name" value="PDH_E1_alph_x"/>
    <property type="match status" value="1"/>
</dbReference>
<evidence type="ECO:0000256" key="5">
    <source>
        <dbReference type="ARBA" id="ARBA00023002"/>
    </source>
</evidence>
<evidence type="ECO:0000259" key="11">
    <source>
        <dbReference type="Pfam" id="PF00676"/>
    </source>
</evidence>
<keyword evidence="13" id="KW-1185">Reference proteome</keyword>
<organism evidence="12 13">
    <name type="scientific">Oceanobacillus caeni</name>
    <dbReference type="NCBI Taxonomy" id="405946"/>
    <lineage>
        <taxon>Bacteria</taxon>
        <taxon>Bacillati</taxon>
        <taxon>Bacillota</taxon>
        <taxon>Bacilli</taxon>
        <taxon>Bacillales</taxon>
        <taxon>Bacillaceae</taxon>
        <taxon>Oceanobacillus</taxon>
    </lineage>
</organism>
<dbReference type="Gene3D" id="3.40.50.970">
    <property type="match status" value="1"/>
</dbReference>
<evidence type="ECO:0000313" key="12">
    <source>
        <dbReference type="EMBL" id="KPH78482.1"/>
    </source>
</evidence>
<proteinExistence type="predicted"/>
<evidence type="ECO:0000256" key="8">
    <source>
        <dbReference type="ARBA" id="ARBA00025211"/>
    </source>
</evidence>
<dbReference type="SUPFAM" id="SSF52518">
    <property type="entry name" value="Thiamin diphosphate-binding fold (THDP-binding)"/>
    <property type="match status" value="1"/>
</dbReference>
<evidence type="ECO:0000256" key="9">
    <source>
        <dbReference type="ARBA" id="ARBA00051231"/>
    </source>
</evidence>
<comment type="caution">
    <text evidence="12">The sequence shown here is derived from an EMBL/GenBank/DDBJ whole genome shotgun (WGS) entry which is preliminary data.</text>
</comment>
<comment type="cofactor">
    <cofactor evidence="1 10">
        <name>thiamine diphosphate</name>
        <dbReference type="ChEBI" id="CHEBI:58937"/>
    </cofactor>
</comment>
<keyword evidence="6 10" id="KW-0786">Thiamine pyrophosphate</keyword>
<dbReference type="InterPro" id="IPR050771">
    <property type="entry name" value="Alpha-ketoacid_DH_E1_comp"/>
</dbReference>
<dbReference type="InterPro" id="IPR017596">
    <property type="entry name" value="PdhA/BkdA"/>
</dbReference>
<dbReference type="EC" id="1.2.4.1" evidence="3 10"/>
<name>A0ABR5MN61_9BACI</name>
<evidence type="ECO:0000256" key="10">
    <source>
        <dbReference type="RuleBase" id="RU366007"/>
    </source>
</evidence>
<accession>A0ABR5MN61</accession>
<dbReference type="CDD" id="cd02000">
    <property type="entry name" value="TPP_E1_PDC_ADC_BCADC"/>
    <property type="match status" value="1"/>
</dbReference>
<evidence type="ECO:0000256" key="4">
    <source>
        <dbReference type="ARBA" id="ARBA00014159"/>
    </source>
</evidence>
<comment type="function">
    <text evidence="8 10">The pyruvate dehydrogenase complex catalyzes the overall conversion of pyruvate to acetyl-CoA and CO(2). It contains multiple copies of three enzymatic components: pyruvate dehydrogenase (E1), dihydrolipoamide acetyltransferase (E2) and lipoamide dehydrogenase (E3).</text>
</comment>
<reference evidence="12 13" key="1">
    <citation type="submission" date="2015-07" db="EMBL/GenBank/DDBJ databases">
        <title>High-quality draft genome sequence of Oceanobacillus caeni HM6, a bacillus isolated from a human feces.</title>
        <authorList>
            <person name="Kumar J."/>
            <person name="Verma M.K."/>
            <person name="Pandey R."/>
            <person name="Bhambi M."/>
            <person name="Chauhan N."/>
        </authorList>
    </citation>
    <scope>NUCLEOTIDE SEQUENCE [LARGE SCALE GENOMIC DNA]</scope>
    <source>
        <strain evidence="12 13">HM6</strain>
    </source>
</reference>
<protein>
    <recommendedName>
        <fullName evidence="4 10">Pyruvate dehydrogenase E1 component subunit alpha</fullName>
        <ecNumber evidence="3 10">1.2.4.1</ecNumber>
    </recommendedName>
</protein>
<dbReference type="PANTHER" id="PTHR43380:SF1">
    <property type="entry name" value="2-OXOISOVALERATE DEHYDROGENASE SUBUNIT ALPHA, MITOCHONDRIAL"/>
    <property type="match status" value="1"/>
</dbReference>
<comment type="subunit">
    <text evidence="2 10">Heterodimer of an alpha and a beta chain.</text>
</comment>
<gene>
    <name evidence="12" type="ORF">AFL42_01705</name>
</gene>
<evidence type="ECO:0000256" key="6">
    <source>
        <dbReference type="ARBA" id="ARBA00023052"/>
    </source>
</evidence>
<keyword evidence="5 10" id="KW-0560">Oxidoreductase</keyword>
<evidence type="ECO:0000256" key="1">
    <source>
        <dbReference type="ARBA" id="ARBA00001964"/>
    </source>
</evidence>
<evidence type="ECO:0000256" key="2">
    <source>
        <dbReference type="ARBA" id="ARBA00011870"/>
    </source>
</evidence>
<evidence type="ECO:0000256" key="7">
    <source>
        <dbReference type="ARBA" id="ARBA00023317"/>
    </source>
</evidence>
<comment type="catalytic activity">
    <reaction evidence="9 10">
        <text>N(6)-[(R)-lipoyl]-L-lysyl-[protein] + pyruvate + H(+) = N(6)-[(R)-S(8)-acetyldihydrolipoyl]-L-lysyl-[protein] + CO2</text>
        <dbReference type="Rhea" id="RHEA:19189"/>
        <dbReference type="Rhea" id="RHEA-COMP:10474"/>
        <dbReference type="Rhea" id="RHEA-COMP:10478"/>
        <dbReference type="ChEBI" id="CHEBI:15361"/>
        <dbReference type="ChEBI" id="CHEBI:15378"/>
        <dbReference type="ChEBI" id="CHEBI:16526"/>
        <dbReference type="ChEBI" id="CHEBI:83099"/>
        <dbReference type="ChEBI" id="CHEBI:83111"/>
        <dbReference type="EC" id="1.2.4.1"/>
    </reaction>
</comment>
<sequence length="356" mass="40794">MFEKHQPTEMYQIVNERGEYNEAALNDLNLNNELLQNMHYWMLKGRIMDQRFLKLHRQGRIGTYGPFSGQEAAQVGSALALSKTDWVVPSYRESLVSMIHGTSLKQFLSYLKGYFGGNRPPEDAKLFPIQVIIAGQVPHAVGCAWASKLKKEDSVTTVYFGDGATSQGDFHEGLNFAAVYNVPIVFFCQNNQWAISTPFEKQTTSETIAQKAIAYGMKGVRVDGNDVLACYQVAKEAIEKARKGEGPTLIEAVTYRRESHTTADDWTKYRSQEDVDAWVKKDPIVRFERFLMNKGLLTTERKEEMVKQFEEEIEKAVKDFEGTPLPPAHETFDYVYEKPHPQLLKQREEFKNRLER</sequence>
<keyword evidence="7 10" id="KW-0670">Pyruvate</keyword>
<evidence type="ECO:0000313" key="13">
    <source>
        <dbReference type="Proteomes" id="UP000037854"/>
    </source>
</evidence>
<evidence type="ECO:0000256" key="3">
    <source>
        <dbReference type="ARBA" id="ARBA00012281"/>
    </source>
</evidence>
<dbReference type="InterPro" id="IPR001017">
    <property type="entry name" value="DH_E1"/>
</dbReference>
<dbReference type="EMBL" id="LGTK01000003">
    <property type="protein sequence ID" value="KPH78482.1"/>
    <property type="molecule type" value="Genomic_DNA"/>
</dbReference>
<dbReference type="PANTHER" id="PTHR43380">
    <property type="entry name" value="2-OXOISOVALERATE DEHYDROGENASE SUBUNIT ALPHA, MITOCHONDRIAL"/>
    <property type="match status" value="1"/>
</dbReference>
<dbReference type="InterPro" id="IPR029061">
    <property type="entry name" value="THDP-binding"/>
</dbReference>
<dbReference type="Pfam" id="PF00676">
    <property type="entry name" value="E1_dh"/>
    <property type="match status" value="1"/>
</dbReference>